<evidence type="ECO:0000313" key="1">
    <source>
        <dbReference type="EMBL" id="MDU0240746.1"/>
    </source>
</evidence>
<name>A0AAE4I5S2_PHOVU</name>
<protein>
    <submittedName>
        <fullName evidence="1">Uncharacterized protein</fullName>
    </submittedName>
</protein>
<proteinExistence type="predicted"/>
<organism evidence="1 2">
    <name type="scientific">Phocaeicola vulgatus</name>
    <name type="common">Bacteroides vulgatus</name>
    <dbReference type="NCBI Taxonomy" id="821"/>
    <lineage>
        <taxon>Bacteria</taxon>
        <taxon>Pseudomonadati</taxon>
        <taxon>Bacteroidota</taxon>
        <taxon>Bacteroidia</taxon>
        <taxon>Bacteroidales</taxon>
        <taxon>Bacteroidaceae</taxon>
        <taxon>Phocaeicola</taxon>
    </lineage>
</organism>
<comment type="caution">
    <text evidence="1">The sequence shown here is derived from an EMBL/GenBank/DDBJ whole genome shotgun (WGS) entry which is preliminary data.</text>
</comment>
<reference evidence="1" key="1">
    <citation type="submission" date="2023-10" db="EMBL/GenBank/DDBJ databases">
        <title>Genome of Potential pathogenic bacteria in Crohn's disease.</title>
        <authorList>
            <person name="Rodriguez-Palacios A."/>
        </authorList>
    </citation>
    <scope>NUCLEOTIDE SEQUENCE</scope>
    <source>
        <strain evidence="1">CavFT-hAR11</strain>
    </source>
</reference>
<dbReference type="RefSeq" id="WP_155519419.1">
    <property type="nucleotide sequence ID" value="NZ_CACRTA010000025.1"/>
</dbReference>
<accession>A0AAE4I5S2</accession>
<gene>
    <name evidence="1" type="ORF">RVH43_08970</name>
</gene>
<evidence type="ECO:0000313" key="2">
    <source>
        <dbReference type="Proteomes" id="UP001181239"/>
    </source>
</evidence>
<dbReference type="EMBL" id="JAWDET010000006">
    <property type="protein sequence ID" value="MDU0240746.1"/>
    <property type="molecule type" value="Genomic_DNA"/>
</dbReference>
<dbReference type="AlphaFoldDB" id="A0AAE4I5S2"/>
<dbReference type="Proteomes" id="UP001181239">
    <property type="component" value="Unassembled WGS sequence"/>
</dbReference>
<sequence length="48" mass="5495">MEHRLKGGMVITVKGDTIKFYGGTFTYKLFGERDIRGVVIDESKEKED</sequence>